<evidence type="ECO:0000259" key="4">
    <source>
        <dbReference type="Pfam" id="PF01261"/>
    </source>
</evidence>
<dbReference type="GO" id="GO:0046487">
    <property type="term" value="P:glyoxylate metabolic process"/>
    <property type="evidence" value="ECO:0007669"/>
    <property type="project" value="TreeGrafter"/>
</dbReference>
<dbReference type="GO" id="GO:0008903">
    <property type="term" value="F:hydroxypyruvate isomerase activity"/>
    <property type="evidence" value="ECO:0007669"/>
    <property type="project" value="TreeGrafter"/>
</dbReference>
<dbReference type="Proteomes" id="UP000655420">
    <property type="component" value="Unassembled WGS sequence"/>
</dbReference>
<keyword evidence="1 2" id="KW-0413">Isomerase</keyword>
<dbReference type="PANTHER" id="PTHR43489">
    <property type="entry name" value="ISOMERASE"/>
    <property type="match status" value="1"/>
</dbReference>
<comment type="caution">
    <text evidence="5">The sequence shown here is derived from an EMBL/GenBank/DDBJ whole genome shotgun (WGS) entry which is preliminary data.</text>
</comment>
<evidence type="ECO:0000313" key="6">
    <source>
        <dbReference type="Proteomes" id="UP000655420"/>
    </source>
</evidence>
<dbReference type="InterPro" id="IPR026040">
    <property type="entry name" value="HyI-like"/>
</dbReference>
<keyword evidence="6" id="KW-1185">Reference proteome</keyword>
<dbReference type="FunFam" id="3.20.20.150:FF:000007">
    <property type="entry name" value="Hydroxypyruvate isomerase"/>
    <property type="match status" value="1"/>
</dbReference>
<dbReference type="PANTHER" id="PTHR43489:SF6">
    <property type="entry name" value="HYDROXYPYRUVATE ISOMERASE-RELATED"/>
    <property type="match status" value="1"/>
</dbReference>
<evidence type="ECO:0000256" key="1">
    <source>
        <dbReference type="ARBA" id="ARBA00023235"/>
    </source>
</evidence>
<dbReference type="Pfam" id="PF01261">
    <property type="entry name" value="AP_endonuc_2"/>
    <property type="match status" value="1"/>
</dbReference>
<comment type="similarity">
    <text evidence="2">Belongs to the hyi family.</text>
</comment>
<reference evidence="5" key="1">
    <citation type="submission" date="2020-12" db="EMBL/GenBank/DDBJ databases">
        <title>Bacterial taxonomy.</title>
        <authorList>
            <person name="Pan X."/>
        </authorList>
    </citation>
    <scope>NUCLEOTIDE SEQUENCE</scope>
    <source>
        <strain evidence="5">M0105</strain>
    </source>
</reference>
<organism evidence="5 6">
    <name type="scientific">Thermohalobaculum xanthum</name>
    <dbReference type="NCBI Taxonomy" id="2753746"/>
    <lineage>
        <taxon>Bacteria</taxon>
        <taxon>Pseudomonadati</taxon>
        <taxon>Pseudomonadota</taxon>
        <taxon>Alphaproteobacteria</taxon>
        <taxon>Rhodobacterales</taxon>
        <taxon>Paracoccaceae</taxon>
        <taxon>Thermohalobaculum</taxon>
    </lineage>
</organism>
<dbReference type="PIRSF" id="PIRSF006241">
    <property type="entry name" value="HyI"/>
    <property type="match status" value="1"/>
</dbReference>
<dbReference type="InterPro" id="IPR050417">
    <property type="entry name" value="Sugar_Epim/Isomerase"/>
</dbReference>
<evidence type="ECO:0000313" key="5">
    <source>
        <dbReference type="EMBL" id="MBK0398064.1"/>
    </source>
</evidence>
<dbReference type="AlphaFoldDB" id="A0A8J7M5X2"/>
<dbReference type="InterPro" id="IPR013022">
    <property type="entry name" value="Xyl_isomerase-like_TIM-brl"/>
</dbReference>
<dbReference type="SUPFAM" id="SSF51658">
    <property type="entry name" value="Xylose isomerase-like"/>
    <property type="match status" value="1"/>
</dbReference>
<dbReference type="Gene3D" id="3.20.20.150">
    <property type="entry name" value="Divalent-metal-dependent TIM barrel enzymes"/>
    <property type="match status" value="1"/>
</dbReference>
<accession>A0A8J7M5X2</accession>
<evidence type="ECO:0000256" key="3">
    <source>
        <dbReference type="PIRSR" id="PIRSR006241-50"/>
    </source>
</evidence>
<name>A0A8J7M5X2_9RHOB</name>
<protein>
    <submittedName>
        <fullName evidence="5">TIM barrel protein</fullName>
    </submittedName>
</protein>
<gene>
    <name evidence="5" type="ORF">H0I76_02585</name>
</gene>
<dbReference type="EMBL" id="JAEHHL010000001">
    <property type="protein sequence ID" value="MBK0398064.1"/>
    <property type="molecule type" value="Genomic_DNA"/>
</dbReference>
<dbReference type="RefSeq" id="WP_200606618.1">
    <property type="nucleotide sequence ID" value="NZ_JAEHHL010000001.1"/>
</dbReference>
<proteinExistence type="inferred from homology"/>
<feature type="active site" description="Proton donor/acceptor" evidence="3">
    <location>
        <position position="236"/>
    </location>
</feature>
<evidence type="ECO:0000256" key="2">
    <source>
        <dbReference type="PIRNR" id="PIRNR006241"/>
    </source>
</evidence>
<feature type="domain" description="Xylose isomerase-like TIM barrel" evidence="4">
    <location>
        <begin position="21"/>
        <end position="252"/>
    </location>
</feature>
<dbReference type="InterPro" id="IPR036237">
    <property type="entry name" value="Xyl_isomerase-like_sf"/>
</dbReference>
<sequence length="254" mass="27113">MIRLSANLGFLWAELPLQVAIRAAADAGFEAVEFHWPYHLTAAELKAALNAAGLPALGINTVRGNVQAGENGLAALPGREAEARAAIDQAFDYGAAIRARNVHVMAGFASGPAARETYLGNLSHAADRAALEGMNVLIEPLNSRDAPGYFIQTADAAADIIAALGRAEVRMMFDCYHLQIMQGDLTRLYQRMAPMVGHIQFAAVPGRGAPDEGEIAYDRLLPALAALGYDGFFGAEYRPAGPTSESLGWMRAFR</sequence>
<feature type="active site" description="Proton donor/acceptor" evidence="3">
    <location>
        <position position="139"/>
    </location>
</feature>